<dbReference type="PANTHER" id="PTHR47707:SF1">
    <property type="entry name" value="NUDIX HYDROLASE FAMILY PROTEIN"/>
    <property type="match status" value="1"/>
</dbReference>
<evidence type="ECO:0000256" key="2">
    <source>
        <dbReference type="ARBA" id="ARBA00005582"/>
    </source>
</evidence>
<dbReference type="KEGG" id="tig:THII_1382"/>
<accession>A0A090AF67</accession>
<dbReference type="SUPFAM" id="SSF55811">
    <property type="entry name" value="Nudix"/>
    <property type="match status" value="1"/>
</dbReference>
<dbReference type="Gene3D" id="3.20.20.70">
    <property type="entry name" value="Aldolase class I"/>
    <property type="match status" value="1"/>
</dbReference>
<dbReference type="InterPro" id="IPR047127">
    <property type="entry name" value="MutT-like"/>
</dbReference>
<dbReference type="SUPFAM" id="SSF51391">
    <property type="entry name" value="Thiamin phosphate synthase"/>
    <property type="match status" value="1"/>
</dbReference>
<dbReference type="InterPro" id="IPR020084">
    <property type="entry name" value="NUDIX_hydrolase_CS"/>
</dbReference>
<dbReference type="GO" id="GO:0008413">
    <property type="term" value="F:8-oxo-7,8-dihydroguanosine triphosphate pyrophosphatase activity"/>
    <property type="evidence" value="ECO:0007669"/>
    <property type="project" value="InterPro"/>
</dbReference>
<dbReference type="CDD" id="cd03425">
    <property type="entry name" value="NUDIX_MutT_NudA_like"/>
    <property type="match status" value="1"/>
</dbReference>
<dbReference type="GO" id="GO:0035539">
    <property type="term" value="F:8-oxo-7,8-dihydrodeoxyguanosine triphosphate pyrophosphatase activity"/>
    <property type="evidence" value="ECO:0007669"/>
    <property type="project" value="UniProtKB-EC"/>
</dbReference>
<evidence type="ECO:0000256" key="13">
    <source>
        <dbReference type="ARBA" id="ARBA00040794"/>
    </source>
</evidence>
<evidence type="ECO:0000256" key="6">
    <source>
        <dbReference type="ARBA" id="ARBA00022763"/>
    </source>
</evidence>
<evidence type="ECO:0000256" key="9">
    <source>
        <dbReference type="ARBA" id="ARBA00023204"/>
    </source>
</evidence>
<feature type="binding site" evidence="18">
    <location>
        <position position="42"/>
    </location>
    <ligand>
        <name>Mg(2+)</name>
        <dbReference type="ChEBI" id="CHEBI:18420"/>
    </ligand>
</feature>
<dbReference type="GO" id="GO:0046872">
    <property type="term" value="F:metal ion binding"/>
    <property type="evidence" value="ECO:0007669"/>
    <property type="project" value="UniProtKB-KW"/>
</dbReference>
<evidence type="ECO:0000256" key="14">
    <source>
        <dbReference type="ARBA" id="ARBA00041592"/>
    </source>
</evidence>
<dbReference type="CDD" id="cd00564">
    <property type="entry name" value="TMP_TenI"/>
    <property type="match status" value="1"/>
</dbReference>
<keyword evidence="21" id="KW-1185">Reference proteome</keyword>
<evidence type="ECO:0000256" key="18">
    <source>
        <dbReference type="PIRSR" id="PIRSR603561-2"/>
    </source>
</evidence>
<evidence type="ECO:0000256" key="12">
    <source>
        <dbReference type="ARBA" id="ARBA00038905"/>
    </source>
</evidence>
<evidence type="ECO:0000313" key="21">
    <source>
        <dbReference type="Proteomes" id="UP000031623"/>
    </source>
</evidence>
<sequence>MDNIQAMQEEVVVGVVHNLVGEVLITRRPNHVHQGGLWEFPGGKCELGESIEEALRRELKEELDITVQQARPLIRITHTYPDKKVLLDVWQVEQWRGKELGQEGQAVQWCAHRDLTHYRFPVADSPIIAAIRLPSLYLITPEPSSAQDNHFFYQLEACLDKGISLVQLRARSLAEDDFCHCAEKALTVCNRYAAPLLVNATPEIALSVGASGVHLSSERLLNCIQRPLSHELWVAASCHSLEEILQTNLIGVDFIVLSPVRNSVSHPSTPPLGWFEFFQLTEQADCPVYALGGMRVEDTLMAWSHGAQGIAAIRGLWEQEV</sequence>
<comment type="cofactor">
    <cofactor evidence="1 18">
        <name>Mg(2+)</name>
        <dbReference type="ChEBI" id="CHEBI:18420"/>
    </cofactor>
</comment>
<dbReference type="InterPro" id="IPR029119">
    <property type="entry name" value="MutY_C"/>
</dbReference>
<dbReference type="STRING" id="40754.THII_1382"/>
<dbReference type="InterPro" id="IPR015797">
    <property type="entry name" value="NUDIX_hydrolase-like_dom_sf"/>
</dbReference>
<feature type="domain" description="Nudix hydrolase" evidence="19">
    <location>
        <begin position="7"/>
        <end position="135"/>
    </location>
</feature>
<feature type="binding site" evidence="18">
    <location>
        <position position="62"/>
    </location>
    <ligand>
        <name>Mg(2+)</name>
        <dbReference type="ChEBI" id="CHEBI:18420"/>
    </ligand>
</feature>
<evidence type="ECO:0000256" key="11">
    <source>
        <dbReference type="ARBA" id="ARBA00036904"/>
    </source>
</evidence>
<dbReference type="InterPro" id="IPR020476">
    <property type="entry name" value="Nudix_hydrolase"/>
</dbReference>
<dbReference type="GO" id="GO:0006281">
    <property type="term" value="P:DNA repair"/>
    <property type="evidence" value="ECO:0007669"/>
    <property type="project" value="UniProtKB-KW"/>
</dbReference>
<evidence type="ECO:0000256" key="1">
    <source>
        <dbReference type="ARBA" id="ARBA00001946"/>
    </source>
</evidence>
<dbReference type="Pfam" id="PF02581">
    <property type="entry name" value="TMP-TENI"/>
    <property type="match status" value="1"/>
</dbReference>
<proteinExistence type="inferred from homology"/>
<evidence type="ECO:0000256" key="16">
    <source>
        <dbReference type="ARBA" id="ARBA00042798"/>
    </source>
</evidence>
<dbReference type="PROSITE" id="PS51462">
    <property type="entry name" value="NUDIX"/>
    <property type="match status" value="1"/>
</dbReference>
<dbReference type="GO" id="GO:0006260">
    <property type="term" value="P:DNA replication"/>
    <property type="evidence" value="ECO:0007669"/>
    <property type="project" value="UniProtKB-KW"/>
</dbReference>
<evidence type="ECO:0000256" key="7">
    <source>
        <dbReference type="ARBA" id="ARBA00022801"/>
    </source>
</evidence>
<dbReference type="InterPro" id="IPR003561">
    <property type="entry name" value="Mutator_MutT"/>
</dbReference>
<dbReference type="PRINTS" id="PR00502">
    <property type="entry name" value="NUDIXFAMILY"/>
</dbReference>
<dbReference type="GO" id="GO:0044715">
    <property type="term" value="F:8-oxo-dGDP phosphatase activity"/>
    <property type="evidence" value="ECO:0007669"/>
    <property type="project" value="TreeGrafter"/>
</dbReference>
<evidence type="ECO:0000256" key="8">
    <source>
        <dbReference type="ARBA" id="ARBA00022842"/>
    </source>
</evidence>
<keyword evidence="7" id="KW-0378">Hydrolase</keyword>
<keyword evidence="3" id="KW-0515">Mutator protein</keyword>
<dbReference type="NCBIfam" id="TIGR00586">
    <property type="entry name" value="mutt"/>
    <property type="match status" value="1"/>
</dbReference>
<dbReference type="FunFam" id="3.90.79.10:FF:000014">
    <property type="entry name" value="8-oxo-dGTP diphosphatase MutT"/>
    <property type="match status" value="1"/>
</dbReference>
<dbReference type="GO" id="GO:0009228">
    <property type="term" value="P:thiamine biosynthetic process"/>
    <property type="evidence" value="ECO:0007669"/>
    <property type="project" value="UniProtKB-KW"/>
</dbReference>
<dbReference type="PROSITE" id="PS00893">
    <property type="entry name" value="NUDIX_BOX"/>
    <property type="match status" value="1"/>
</dbReference>
<dbReference type="EMBL" id="AP014633">
    <property type="protein sequence ID" value="BAP55679.1"/>
    <property type="molecule type" value="Genomic_DNA"/>
</dbReference>
<evidence type="ECO:0000256" key="17">
    <source>
        <dbReference type="PIRSR" id="PIRSR603561-1"/>
    </source>
</evidence>
<evidence type="ECO:0000256" key="15">
    <source>
        <dbReference type="ARBA" id="ARBA00041979"/>
    </source>
</evidence>
<dbReference type="Gene3D" id="3.90.79.10">
    <property type="entry name" value="Nucleoside Triphosphate Pyrophosphohydrolase"/>
    <property type="match status" value="1"/>
</dbReference>
<evidence type="ECO:0000256" key="5">
    <source>
        <dbReference type="ARBA" id="ARBA00022723"/>
    </source>
</evidence>
<dbReference type="PANTHER" id="PTHR47707">
    <property type="entry name" value="8-OXO-DGTP DIPHOSPHATASE"/>
    <property type="match status" value="1"/>
</dbReference>
<evidence type="ECO:0000256" key="10">
    <source>
        <dbReference type="ARBA" id="ARBA00035861"/>
    </source>
</evidence>
<dbReference type="InterPro" id="IPR022998">
    <property type="entry name" value="ThiamineP_synth_TenI"/>
</dbReference>
<comment type="similarity">
    <text evidence="2">Belongs to the Nudix hydrolase family.</text>
</comment>
<evidence type="ECO:0000259" key="19">
    <source>
        <dbReference type="PROSITE" id="PS51462"/>
    </source>
</evidence>
<dbReference type="HOGENOM" id="CLU_076087_0_0_6"/>
<reference evidence="20 21" key="1">
    <citation type="journal article" date="2014" name="ISME J.">
        <title>Ecophysiology of Thioploca ingrica as revealed by the complete genome sequence supplemented with proteomic evidence.</title>
        <authorList>
            <person name="Kojima H."/>
            <person name="Ogura Y."/>
            <person name="Yamamoto N."/>
            <person name="Togashi T."/>
            <person name="Mori H."/>
            <person name="Watanabe T."/>
            <person name="Nemoto F."/>
            <person name="Kurokawa K."/>
            <person name="Hayashi T."/>
            <person name="Fukui M."/>
        </authorList>
    </citation>
    <scope>NUCLEOTIDE SEQUENCE [LARGE SCALE GENOMIC DNA]</scope>
</reference>
<keyword evidence="8 18" id="KW-0460">Magnesium</keyword>
<dbReference type="NCBIfam" id="NF006530">
    <property type="entry name" value="PRK08999.1"/>
    <property type="match status" value="1"/>
</dbReference>
<evidence type="ECO:0000256" key="4">
    <source>
        <dbReference type="ARBA" id="ARBA00022705"/>
    </source>
</evidence>
<dbReference type="InterPro" id="IPR036206">
    <property type="entry name" value="ThiamineP_synth_sf"/>
</dbReference>
<evidence type="ECO:0000313" key="20">
    <source>
        <dbReference type="EMBL" id="BAP55679.1"/>
    </source>
</evidence>
<dbReference type="InterPro" id="IPR000086">
    <property type="entry name" value="NUDIX_hydrolase_dom"/>
</dbReference>
<dbReference type="Proteomes" id="UP000031623">
    <property type="component" value="Chromosome"/>
</dbReference>
<dbReference type="InterPro" id="IPR013785">
    <property type="entry name" value="Aldolase_TIM"/>
</dbReference>
<dbReference type="Pfam" id="PF14815">
    <property type="entry name" value="NUDIX_4"/>
    <property type="match status" value="1"/>
</dbReference>
<gene>
    <name evidence="20" type="ORF">THII_1382</name>
</gene>
<keyword evidence="4" id="KW-0235">DNA replication</keyword>
<feature type="binding site" evidence="17">
    <location>
        <position position="28"/>
    </location>
    <ligand>
        <name>8-oxo-dGTP</name>
        <dbReference type="ChEBI" id="CHEBI:77896"/>
    </ligand>
</feature>
<evidence type="ECO:0000256" key="3">
    <source>
        <dbReference type="ARBA" id="ARBA00022457"/>
    </source>
</evidence>
<feature type="binding site" evidence="17">
    <location>
        <position position="33"/>
    </location>
    <ligand>
        <name>8-oxo-dGTP</name>
        <dbReference type="ChEBI" id="CHEBI:77896"/>
    </ligand>
</feature>
<name>A0A090AF67_9GAMM</name>
<dbReference type="GO" id="GO:0044716">
    <property type="term" value="F:8-oxo-GDP phosphatase activity"/>
    <property type="evidence" value="ECO:0007669"/>
    <property type="project" value="TreeGrafter"/>
</dbReference>
<comment type="catalytic activity">
    <reaction evidence="10">
        <text>8-oxo-dGTP + H2O = 8-oxo-dGMP + diphosphate + H(+)</text>
        <dbReference type="Rhea" id="RHEA:31575"/>
        <dbReference type="ChEBI" id="CHEBI:15377"/>
        <dbReference type="ChEBI" id="CHEBI:15378"/>
        <dbReference type="ChEBI" id="CHEBI:33019"/>
        <dbReference type="ChEBI" id="CHEBI:63224"/>
        <dbReference type="ChEBI" id="CHEBI:77896"/>
        <dbReference type="EC" id="3.6.1.55"/>
    </reaction>
</comment>
<keyword evidence="9" id="KW-0234">DNA repair</keyword>
<dbReference type="AlphaFoldDB" id="A0A090AF67"/>
<keyword evidence="5 18" id="KW-0479">Metal-binding</keyword>
<organism evidence="20 21">
    <name type="scientific">Thioploca ingrica</name>
    <dbReference type="NCBI Taxonomy" id="40754"/>
    <lineage>
        <taxon>Bacteria</taxon>
        <taxon>Pseudomonadati</taxon>
        <taxon>Pseudomonadota</taxon>
        <taxon>Gammaproteobacteria</taxon>
        <taxon>Thiotrichales</taxon>
        <taxon>Thiotrichaceae</taxon>
        <taxon>Thioploca</taxon>
    </lineage>
</organism>
<keyword evidence="6" id="KW-0227">DNA damage</keyword>
<protein>
    <recommendedName>
        <fullName evidence="13">8-oxo-dGTP diphosphatase</fullName>
        <ecNumber evidence="12">3.6.1.55</ecNumber>
    </recommendedName>
    <alternativeName>
        <fullName evidence="16">7,8-dihydro-8-oxoguanine-triphosphatase</fullName>
    </alternativeName>
    <alternativeName>
        <fullName evidence="15">Mutator protein MutT</fullName>
    </alternativeName>
    <alternativeName>
        <fullName evidence="14">dGTP pyrophosphohydrolase</fullName>
    </alternativeName>
</protein>
<comment type="catalytic activity">
    <reaction evidence="11">
        <text>8-oxo-GTP + H2O = 8-oxo-GMP + diphosphate + H(+)</text>
        <dbReference type="Rhea" id="RHEA:67616"/>
        <dbReference type="ChEBI" id="CHEBI:15377"/>
        <dbReference type="ChEBI" id="CHEBI:15378"/>
        <dbReference type="ChEBI" id="CHEBI:33019"/>
        <dbReference type="ChEBI" id="CHEBI:143553"/>
        <dbReference type="ChEBI" id="CHEBI:145694"/>
    </reaction>
</comment>
<dbReference type="EC" id="3.6.1.55" evidence="12"/>
<feature type="binding site" evidence="17">
    <location>
        <begin position="39"/>
        <end position="42"/>
    </location>
    <ligand>
        <name>8-oxo-dGTP</name>
        <dbReference type="ChEBI" id="CHEBI:77896"/>
    </ligand>
</feature>